<gene>
    <name evidence="1" type="ORF">IHE45_02G097500</name>
</gene>
<evidence type="ECO:0000313" key="2">
    <source>
        <dbReference type="Proteomes" id="UP000827976"/>
    </source>
</evidence>
<dbReference type="EMBL" id="CM037012">
    <property type="protein sequence ID" value="KAH7691146.1"/>
    <property type="molecule type" value="Genomic_DNA"/>
</dbReference>
<reference evidence="2" key="1">
    <citation type="journal article" date="2022" name="Nat. Commun.">
        <title>Chromosome evolution and the genetic basis of agronomically important traits in greater yam.</title>
        <authorList>
            <person name="Bredeson J.V."/>
            <person name="Lyons J.B."/>
            <person name="Oniyinde I.O."/>
            <person name="Okereke N.R."/>
            <person name="Kolade O."/>
            <person name="Nnabue I."/>
            <person name="Nwadili C.O."/>
            <person name="Hribova E."/>
            <person name="Parker M."/>
            <person name="Nwogha J."/>
            <person name="Shu S."/>
            <person name="Carlson J."/>
            <person name="Kariba R."/>
            <person name="Muthemba S."/>
            <person name="Knop K."/>
            <person name="Barton G.J."/>
            <person name="Sherwood A.V."/>
            <person name="Lopez-Montes A."/>
            <person name="Asiedu R."/>
            <person name="Jamnadass R."/>
            <person name="Muchugi A."/>
            <person name="Goodstein D."/>
            <person name="Egesi C.N."/>
            <person name="Featherston J."/>
            <person name="Asfaw A."/>
            <person name="Simpson G.G."/>
            <person name="Dolezel J."/>
            <person name="Hendre P.S."/>
            <person name="Van Deynze A."/>
            <person name="Kumar P.L."/>
            <person name="Obidiegwu J.E."/>
            <person name="Bhattacharjee R."/>
            <person name="Rokhsar D.S."/>
        </authorList>
    </citation>
    <scope>NUCLEOTIDE SEQUENCE [LARGE SCALE GENOMIC DNA]</scope>
    <source>
        <strain evidence="2">cv. TDa95/00328</strain>
    </source>
</reference>
<evidence type="ECO:0000313" key="1">
    <source>
        <dbReference type="EMBL" id="KAH7691146.1"/>
    </source>
</evidence>
<comment type="caution">
    <text evidence="1">The sequence shown here is derived from an EMBL/GenBank/DDBJ whole genome shotgun (WGS) entry which is preliminary data.</text>
</comment>
<accession>A0ACB7WSU5</accession>
<sequence>MGYVIVISLPLLLLIVILALACFLCGRAKGRYETRRPSQFYGPPAPPPPPVMAQEKVVQA</sequence>
<protein>
    <submittedName>
        <fullName evidence="1">Uncharacterized protein</fullName>
    </submittedName>
</protein>
<organism evidence="1 2">
    <name type="scientific">Dioscorea alata</name>
    <name type="common">Purple yam</name>
    <dbReference type="NCBI Taxonomy" id="55571"/>
    <lineage>
        <taxon>Eukaryota</taxon>
        <taxon>Viridiplantae</taxon>
        <taxon>Streptophyta</taxon>
        <taxon>Embryophyta</taxon>
        <taxon>Tracheophyta</taxon>
        <taxon>Spermatophyta</taxon>
        <taxon>Magnoliopsida</taxon>
        <taxon>Liliopsida</taxon>
        <taxon>Dioscoreales</taxon>
        <taxon>Dioscoreaceae</taxon>
        <taxon>Dioscorea</taxon>
    </lineage>
</organism>
<name>A0ACB7WSU5_DIOAL</name>
<dbReference type="Proteomes" id="UP000827976">
    <property type="component" value="Chromosome 2"/>
</dbReference>
<keyword evidence="2" id="KW-1185">Reference proteome</keyword>
<proteinExistence type="predicted"/>